<evidence type="ECO:0000256" key="1">
    <source>
        <dbReference type="SAM" id="MobiDB-lite"/>
    </source>
</evidence>
<evidence type="ECO:0000313" key="3">
    <source>
        <dbReference type="EMBL" id="MDP1027433.1"/>
    </source>
</evidence>
<feature type="region of interest" description="Disordered" evidence="1">
    <location>
        <begin position="1"/>
        <end position="20"/>
    </location>
</feature>
<keyword evidence="2" id="KW-0812">Transmembrane</keyword>
<accession>A0ABT9EKX5</accession>
<dbReference type="InterPro" id="IPR027417">
    <property type="entry name" value="P-loop_NTPase"/>
</dbReference>
<evidence type="ECO:0008006" key="5">
    <source>
        <dbReference type="Google" id="ProtNLM"/>
    </source>
</evidence>
<comment type="caution">
    <text evidence="3">The sequence shown here is derived from an EMBL/GenBank/DDBJ whole genome shotgun (WGS) entry which is preliminary data.</text>
</comment>
<evidence type="ECO:0000256" key="2">
    <source>
        <dbReference type="SAM" id="Phobius"/>
    </source>
</evidence>
<dbReference type="Proteomes" id="UP001230685">
    <property type="component" value="Unassembled WGS sequence"/>
</dbReference>
<keyword evidence="4" id="KW-1185">Reference proteome</keyword>
<feature type="transmembrane region" description="Helical" evidence="2">
    <location>
        <begin position="51"/>
        <end position="72"/>
    </location>
</feature>
<sequence length="266" mass="26419">MAAARQGRRIAAGGGGAPGAAAPVAEGAWYGQGLTRGQLHEVYAGEAADAAAATGFSVALALAAAALPLLWIRTEAAERQAGRTLAGGLAELGLPPSALMLVVTADEPALLRTAADAARCAGVGTVLIESWGLAPGLDLTATRRLMLGAEASGVTVLSVRLGADPVPSAAASRWRVAAAGSTALAADAPGGPAFEIECLRRRGGPAGWRGRVEWNRDARCFVPPEGADTAGGVLPHDAAPLSGAGLPLAADRAAAQRPAAPVRRAG</sequence>
<reference evidence="3 4" key="1">
    <citation type="submission" date="2023-07" db="EMBL/GenBank/DDBJ databases">
        <authorList>
            <person name="Kim M.K."/>
        </authorList>
    </citation>
    <scope>NUCLEOTIDE SEQUENCE [LARGE SCALE GENOMIC DNA]</scope>
    <source>
        <strain evidence="3 4">KR1UV-12</strain>
    </source>
</reference>
<dbReference type="EMBL" id="JAUUDS010000003">
    <property type="protein sequence ID" value="MDP1027433.1"/>
    <property type="molecule type" value="Genomic_DNA"/>
</dbReference>
<name>A0ABT9EKX5_9SPHN</name>
<gene>
    <name evidence="3" type="ORF">Q5H91_09435</name>
</gene>
<evidence type="ECO:0000313" key="4">
    <source>
        <dbReference type="Proteomes" id="UP001230685"/>
    </source>
</evidence>
<proteinExistence type="predicted"/>
<keyword evidence="2" id="KW-1133">Transmembrane helix</keyword>
<dbReference type="RefSeq" id="WP_305173131.1">
    <property type="nucleotide sequence ID" value="NZ_JAUUDS010000003.1"/>
</dbReference>
<protein>
    <recommendedName>
        <fullName evidence="5">Protein ImuA</fullName>
    </recommendedName>
</protein>
<keyword evidence="2" id="KW-0472">Membrane</keyword>
<dbReference type="SUPFAM" id="SSF52540">
    <property type="entry name" value="P-loop containing nucleoside triphosphate hydrolases"/>
    <property type="match status" value="1"/>
</dbReference>
<dbReference type="Gene3D" id="3.40.50.300">
    <property type="entry name" value="P-loop containing nucleotide triphosphate hydrolases"/>
    <property type="match status" value="1"/>
</dbReference>
<organism evidence="3 4">
    <name type="scientific">Sphingomonas aurea</name>
    <dbReference type="NCBI Taxonomy" id="3063994"/>
    <lineage>
        <taxon>Bacteria</taxon>
        <taxon>Pseudomonadati</taxon>
        <taxon>Pseudomonadota</taxon>
        <taxon>Alphaproteobacteria</taxon>
        <taxon>Sphingomonadales</taxon>
        <taxon>Sphingomonadaceae</taxon>
        <taxon>Sphingomonas</taxon>
    </lineage>
</organism>
<feature type="compositionally biased region" description="Low complexity" evidence="1">
    <location>
        <begin position="1"/>
        <end position="11"/>
    </location>
</feature>